<accession>A0AAW2YPF9</accession>
<dbReference type="InterPro" id="IPR000742">
    <property type="entry name" value="EGF"/>
</dbReference>
<keyword evidence="1 4" id="KW-0732">Signal</keyword>
<dbReference type="PANTHER" id="PTHR24033:SF151">
    <property type="entry name" value="NOTCH 2"/>
    <property type="match status" value="1"/>
</dbReference>
<feature type="disulfide bond" evidence="3">
    <location>
        <begin position="284"/>
        <end position="293"/>
    </location>
</feature>
<keyword evidence="3" id="KW-0245">EGF-like domain</keyword>
<dbReference type="Gene3D" id="2.60.120.200">
    <property type="match status" value="1"/>
</dbReference>
<dbReference type="SMART" id="SM00560">
    <property type="entry name" value="LamGL"/>
    <property type="match status" value="1"/>
</dbReference>
<evidence type="ECO:0000256" key="1">
    <source>
        <dbReference type="ARBA" id="ARBA00022729"/>
    </source>
</evidence>
<dbReference type="AlphaFoldDB" id="A0AAW2YPF9"/>
<sequence length="846" mass="90784">MHRSILLLCFFALLHVAYNQCNFVGSNPYYSIPLSEGNGTVIRESVSGSTYSPIMSGSAPSWTRRAPPGYSASLTLDGTNTYYSIPQGSFGCSSNFTITLWAKLSASANTSIGYTIIKGPCGTSIEFSNKQFTFTYGATTILSTVASGVLFDQWYYITATSDFTNLINYLYVNSVLQSNSSFTSSNSASDFKIGASGSGKFFSGSLNAIQIYKSLLNQTSVYNAYTQSDNTCNGVGTCTSNTCNCPTGYSGPTCQYFACNSTMNSNSSVCSSVGACIAPGNCTCPTGYSGSQCEIYACYSVRSNSIGTCSAVISDLRCESWTCAGTMNNDTNVCSGRGTCLSPTGVKTYPMVGPAQAGAIYFSDYQLLGAVDTFQFWGGSWQDSLQWSSSEANYNSPRYYTNGGGMNYLKLPPGDFVSNINVYLYSSILLCIEFMSARNVTYSPTGNCRDLGYGVSRITLGASEYLIGFFGYWSPNGFVGVNQVGFYTKMPGTGCQCPTGYYGLACNLYTCYGTINNDPNVCSTKGFCGAIDNCTCNAGYYGQRCEAYNCYGTLYNDTQVCSGHGSCGTPDNCACNAGYYGQRCEAYMCGGVLFNSSSVCSGAGTCVSPDKCVCNNSTLYGQVCQFSYNNLPINAFSTKYNLAPFNSYSYNLGYDFSVNQPTTITQVGIYSNCETFQQNNYLTLYDSSTAMLNRWVINNASSLSKILLTKFVVRDIEPYILYPNTVYTLFMFVGDSCGGTFGAASSVPDFTILKPTGASYINYIQTRYDFGGGLNTYGGITEQSQNQIASATFSFIPFNNTIISCYGILSNSSSVCGGVGTCNSNGTCTCPSNYAGHMCQVCTAHV</sequence>
<dbReference type="SUPFAM" id="SSF49899">
    <property type="entry name" value="Concanavalin A-like lectins/glucanases"/>
    <property type="match status" value="1"/>
</dbReference>
<gene>
    <name evidence="6" type="ORF">AKO1_008082</name>
</gene>
<keyword evidence="7" id="KW-1185">Reference proteome</keyword>
<feature type="domain" description="EGF-like" evidence="5">
    <location>
        <begin position="262"/>
        <end position="294"/>
    </location>
</feature>
<dbReference type="EMBL" id="JAOPGA020000522">
    <property type="protein sequence ID" value="KAL0479268.1"/>
    <property type="molecule type" value="Genomic_DNA"/>
</dbReference>
<comment type="caution">
    <text evidence="3">Lacks conserved residue(s) required for the propagation of feature annotation.</text>
</comment>
<dbReference type="Gene3D" id="2.10.25.10">
    <property type="entry name" value="Laminin"/>
    <property type="match status" value="3"/>
</dbReference>
<evidence type="ECO:0000313" key="6">
    <source>
        <dbReference type="EMBL" id="KAL0479268.1"/>
    </source>
</evidence>
<proteinExistence type="predicted"/>
<organism evidence="6 7">
    <name type="scientific">Acrasis kona</name>
    <dbReference type="NCBI Taxonomy" id="1008807"/>
    <lineage>
        <taxon>Eukaryota</taxon>
        <taxon>Discoba</taxon>
        <taxon>Heterolobosea</taxon>
        <taxon>Tetramitia</taxon>
        <taxon>Eutetramitia</taxon>
        <taxon>Acrasidae</taxon>
        <taxon>Acrasis</taxon>
    </lineage>
</organism>
<evidence type="ECO:0000256" key="2">
    <source>
        <dbReference type="ARBA" id="ARBA00023157"/>
    </source>
</evidence>
<feature type="chain" id="PRO_5044014001" description="EGF-like domain-containing protein" evidence="4">
    <location>
        <begin position="20"/>
        <end position="846"/>
    </location>
</feature>
<name>A0AAW2YPF9_9EUKA</name>
<dbReference type="InterPro" id="IPR013320">
    <property type="entry name" value="ConA-like_dom_sf"/>
</dbReference>
<keyword evidence="2 3" id="KW-1015">Disulfide bond</keyword>
<comment type="caution">
    <text evidence="6">The sequence shown here is derived from an EMBL/GenBank/DDBJ whole genome shotgun (WGS) entry which is preliminary data.</text>
</comment>
<dbReference type="PANTHER" id="PTHR24033">
    <property type="entry name" value="EGF-LIKE DOMAIN-CONTAINING PROTEIN"/>
    <property type="match status" value="1"/>
</dbReference>
<evidence type="ECO:0000256" key="3">
    <source>
        <dbReference type="PROSITE-ProRule" id="PRU00076"/>
    </source>
</evidence>
<dbReference type="PROSITE" id="PS01186">
    <property type="entry name" value="EGF_2"/>
    <property type="match status" value="3"/>
</dbReference>
<dbReference type="PROSITE" id="PS00022">
    <property type="entry name" value="EGF_1"/>
    <property type="match status" value="4"/>
</dbReference>
<dbReference type="PROSITE" id="PS50026">
    <property type="entry name" value="EGF_3"/>
    <property type="match status" value="1"/>
</dbReference>
<dbReference type="InterPro" id="IPR006558">
    <property type="entry name" value="LamG-like"/>
</dbReference>
<evidence type="ECO:0000313" key="7">
    <source>
        <dbReference type="Proteomes" id="UP001431209"/>
    </source>
</evidence>
<evidence type="ECO:0000256" key="4">
    <source>
        <dbReference type="SAM" id="SignalP"/>
    </source>
</evidence>
<dbReference type="SMART" id="SM00181">
    <property type="entry name" value="EGF"/>
    <property type="match status" value="6"/>
</dbReference>
<reference evidence="6 7" key="1">
    <citation type="submission" date="2024-03" db="EMBL/GenBank/DDBJ databases">
        <title>The Acrasis kona genome and developmental transcriptomes reveal deep origins of eukaryotic multicellular pathways.</title>
        <authorList>
            <person name="Sheikh S."/>
            <person name="Fu C.-J."/>
            <person name="Brown M.W."/>
            <person name="Baldauf S.L."/>
        </authorList>
    </citation>
    <scope>NUCLEOTIDE SEQUENCE [LARGE SCALE GENOMIC DNA]</scope>
    <source>
        <strain evidence="6 7">ATCC MYA-3509</strain>
    </source>
</reference>
<dbReference type="Pfam" id="PF13385">
    <property type="entry name" value="Laminin_G_3"/>
    <property type="match status" value="1"/>
</dbReference>
<dbReference type="InterPro" id="IPR051830">
    <property type="entry name" value="NOTCH_homolog"/>
</dbReference>
<feature type="signal peptide" evidence="4">
    <location>
        <begin position="1"/>
        <end position="19"/>
    </location>
</feature>
<dbReference type="Proteomes" id="UP001431209">
    <property type="component" value="Unassembled WGS sequence"/>
</dbReference>
<evidence type="ECO:0000259" key="5">
    <source>
        <dbReference type="PROSITE" id="PS50026"/>
    </source>
</evidence>
<protein>
    <recommendedName>
        <fullName evidence="5">EGF-like domain-containing protein</fullName>
    </recommendedName>
</protein>